<dbReference type="AlphaFoldDB" id="A0A1B2EUY0"/>
<dbReference type="PANTHER" id="PTHR36513:SF1">
    <property type="entry name" value="TRANSMEMBRANE PROTEIN"/>
    <property type="match status" value="1"/>
</dbReference>
<gene>
    <name evidence="2" type="ORF">BB934_36685</name>
</gene>
<protein>
    <submittedName>
        <fullName evidence="2">Esterase</fullName>
    </submittedName>
</protein>
<organism evidence="2">
    <name type="scientific">Microvirga ossetica</name>
    <dbReference type="NCBI Taxonomy" id="1882682"/>
    <lineage>
        <taxon>Bacteria</taxon>
        <taxon>Pseudomonadati</taxon>
        <taxon>Pseudomonadota</taxon>
        <taxon>Alphaproteobacteria</taxon>
        <taxon>Hyphomicrobiales</taxon>
        <taxon>Methylobacteriaceae</taxon>
        <taxon>Microvirga</taxon>
    </lineage>
</organism>
<evidence type="ECO:0000256" key="1">
    <source>
        <dbReference type="SAM" id="MobiDB-lite"/>
    </source>
</evidence>
<dbReference type="KEGG" id="moc:BB934_36685"/>
<sequence>MHATEITVSIPPEENRQVGQVQWPKRLPPDPSTEFATTKVRTLTDLGEVRGWLKQHLPRNRHVLIFVHGFNNRYEDAVYRFAQIVHDSHADVAPILFTWPSRGNVLDYAYDRESTNYSRTQLEEVLRRAAQDPSVSDVTIMAHSMGSWLVTEALRQMAIRDGRVAPKIRNVILASPDLDIDVFRRQSQELGPSRPKLTLFVSQDDQALSVSRHIGGDIDRLGQINPATEPYRSELEKAGVTVLDLTALKSGDPLNHGKFAESPEVVRVLGERLVAGQTITDGKIGVGGRLGVVAAGAAQTVGSAASLAAQAPLTVFSH</sequence>
<geneLocation type="plasmid" evidence="2">
    <name>unnamed3</name>
</geneLocation>
<feature type="region of interest" description="Disordered" evidence="1">
    <location>
        <begin position="1"/>
        <end position="32"/>
    </location>
</feature>
<dbReference type="InterPro" id="IPR029058">
    <property type="entry name" value="AB_hydrolase_fold"/>
</dbReference>
<proteinExistence type="predicted"/>
<evidence type="ECO:0000313" key="2">
    <source>
        <dbReference type="EMBL" id="ANY83769.1"/>
    </source>
</evidence>
<name>A0A1B2EUY0_9HYPH</name>
<dbReference type="PIRSF" id="PIRSF033909">
    <property type="entry name" value="UCP033909"/>
    <property type="match status" value="1"/>
</dbReference>
<accession>A0A1B2EUY0</accession>
<keyword evidence="2" id="KW-0614">Plasmid</keyword>
<dbReference type="PANTHER" id="PTHR36513">
    <property type="entry name" value="ABC TRANSMEMBRANE TYPE-1 DOMAIN-CONTAINING PROTEIN"/>
    <property type="match status" value="1"/>
</dbReference>
<reference evidence="2" key="1">
    <citation type="submission" date="2016-07" db="EMBL/GenBank/DDBJ databases">
        <title>Microvirga ossetica sp. nov. a new species of rhizobia isolated from root nodules of the legume species Vicia alpestris Steven originated from North Ossetia region in the Caucasus.</title>
        <authorList>
            <person name="Safronova V.I."/>
            <person name="Kuznetsova I.G."/>
            <person name="Sazanova A.L."/>
            <person name="Belimov A."/>
            <person name="Andronov E."/>
            <person name="Osledkin Y.S."/>
            <person name="Onishchuk O.P."/>
            <person name="Kurchak O.N."/>
            <person name="Shaposhnikov A.I."/>
            <person name="Willems A."/>
            <person name="Tikhonovich I.A."/>
        </authorList>
    </citation>
    <scope>NUCLEOTIDE SEQUENCE [LARGE SCALE GENOMIC DNA]</scope>
    <source>
        <strain evidence="2">V5/3M</strain>
        <plasmid evidence="2">unnamed3</plasmid>
    </source>
</reference>
<dbReference type="InterPro" id="IPR014586">
    <property type="entry name" value="UCP033909"/>
</dbReference>
<dbReference type="EMBL" id="CP016618">
    <property type="protein sequence ID" value="ANY83769.1"/>
    <property type="molecule type" value="Genomic_DNA"/>
</dbReference>
<dbReference type="Pfam" id="PF05990">
    <property type="entry name" value="DUF900"/>
    <property type="match status" value="1"/>
</dbReference>
<dbReference type="Gene3D" id="3.40.50.1820">
    <property type="entry name" value="alpha/beta hydrolase"/>
    <property type="match status" value="1"/>
</dbReference>
<dbReference type="SUPFAM" id="SSF53474">
    <property type="entry name" value="alpha/beta-Hydrolases"/>
    <property type="match status" value="1"/>
</dbReference>
<dbReference type="InterPro" id="IPR010297">
    <property type="entry name" value="DUF900_hydrolase"/>
</dbReference>